<accession>A0A183STF1</accession>
<dbReference type="EMBL" id="UYSU01034171">
    <property type="protein sequence ID" value="VDL93884.1"/>
    <property type="molecule type" value="Genomic_DNA"/>
</dbReference>
<dbReference type="OrthoDB" id="5141738at2759"/>
<feature type="transmembrane region" description="Helical" evidence="6">
    <location>
        <begin position="476"/>
        <end position="495"/>
    </location>
</feature>
<feature type="transmembrane region" description="Helical" evidence="6">
    <location>
        <begin position="297"/>
        <end position="315"/>
    </location>
</feature>
<dbReference type="GO" id="GO:0016020">
    <property type="term" value="C:membrane"/>
    <property type="evidence" value="ECO:0007669"/>
    <property type="project" value="UniProtKB-SubCell"/>
</dbReference>
<keyword evidence="2 6" id="KW-0812">Transmembrane</keyword>
<dbReference type="AlphaFoldDB" id="A0A183STF1"/>
<dbReference type="Proteomes" id="UP000275846">
    <property type="component" value="Unassembled WGS sequence"/>
</dbReference>
<evidence type="ECO:0000313" key="7">
    <source>
        <dbReference type="EMBL" id="VDL93884.1"/>
    </source>
</evidence>
<dbReference type="STRING" id="70667.A0A183STF1"/>
<keyword evidence="3 6" id="KW-1133">Transmembrane helix</keyword>
<protein>
    <submittedName>
        <fullName evidence="9">Solute carrier family 22 member 21</fullName>
    </submittedName>
</protein>
<dbReference type="SUPFAM" id="SSF103473">
    <property type="entry name" value="MFS general substrate transporter"/>
    <property type="match status" value="1"/>
</dbReference>
<organism evidence="9">
    <name type="scientific">Schistocephalus solidus</name>
    <name type="common">Tapeworm</name>
    <dbReference type="NCBI Taxonomy" id="70667"/>
    <lineage>
        <taxon>Eukaryota</taxon>
        <taxon>Metazoa</taxon>
        <taxon>Spiralia</taxon>
        <taxon>Lophotrochozoa</taxon>
        <taxon>Platyhelminthes</taxon>
        <taxon>Cestoda</taxon>
        <taxon>Eucestoda</taxon>
        <taxon>Diphyllobothriidea</taxon>
        <taxon>Diphyllobothriidae</taxon>
        <taxon>Schistocephalus</taxon>
    </lineage>
</organism>
<evidence type="ECO:0000313" key="8">
    <source>
        <dbReference type="Proteomes" id="UP000275846"/>
    </source>
</evidence>
<name>A0A183STF1_SCHSO</name>
<keyword evidence="4 6" id="KW-0472">Membrane</keyword>
<feature type="transmembrane region" description="Helical" evidence="6">
    <location>
        <begin position="43"/>
        <end position="66"/>
    </location>
</feature>
<evidence type="ECO:0000256" key="1">
    <source>
        <dbReference type="ARBA" id="ARBA00004141"/>
    </source>
</evidence>
<dbReference type="Gene3D" id="1.20.1250.20">
    <property type="entry name" value="MFS general substrate transporter like domains"/>
    <property type="match status" value="1"/>
</dbReference>
<dbReference type="InterPro" id="IPR005828">
    <property type="entry name" value="MFS_sugar_transport-like"/>
</dbReference>
<reference evidence="7 8" key="2">
    <citation type="submission" date="2018-11" db="EMBL/GenBank/DDBJ databases">
        <authorList>
            <consortium name="Pathogen Informatics"/>
        </authorList>
    </citation>
    <scope>NUCLEOTIDE SEQUENCE [LARGE SCALE GENOMIC DNA]</scope>
    <source>
        <strain evidence="7 8">NST_G2</strain>
    </source>
</reference>
<feature type="transmembrane region" description="Helical" evidence="6">
    <location>
        <begin position="501"/>
        <end position="525"/>
    </location>
</feature>
<feature type="transmembrane region" description="Helical" evidence="6">
    <location>
        <begin position="441"/>
        <end position="464"/>
    </location>
</feature>
<dbReference type="InterPro" id="IPR036259">
    <property type="entry name" value="MFS_trans_sf"/>
</dbReference>
<evidence type="ECO:0000256" key="6">
    <source>
        <dbReference type="SAM" id="Phobius"/>
    </source>
</evidence>
<dbReference type="PANTHER" id="PTHR24064">
    <property type="entry name" value="SOLUTE CARRIER FAMILY 22 MEMBER"/>
    <property type="match status" value="1"/>
</dbReference>
<dbReference type="GO" id="GO:0022857">
    <property type="term" value="F:transmembrane transporter activity"/>
    <property type="evidence" value="ECO:0007669"/>
    <property type="project" value="InterPro"/>
</dbReference>
<proteinExistence type="predicted"/>
<sequence length="608" mass="67804">MLAQSTASPHSEEERPDSPSSKKPISLLQLDDVYDRLVGSRGLWQVTIVILVCISMSSAITFPVYANAVPRFRCKMEPELEVVLTGGTLSFHEAAALVGPWPEDPNDEGLHQGLYGCKRYQLTDRPINFKDILQNRTALVPENSSTEACPYGYVYDPWEHQYPSSIVAEWSLVCEEAWKVPFSSSVYMTGMLIGFMLGGVLGDHLGRKRAIYMATFFECGFGLSVSFSPNYVTYTVLRALLAISCTIKVTSITVLLVEMTNARYRSIFSAPWSIYFNFVCRAVHALAAMYIHNWRYLHLLVVAPPCVGVFALYFLPESPRWLVSQNRFEEAVSTLYKAYKINNLLCGKRRSIMTRSEFIKELNYVPKPACEKSSVLGIIQRCRRYVQNCDKTTCSKVWETVKAPYQTAEIAKRSIVSTCIFSGQLCCFFGLLYYTRIIRGSIYFISFINALTSLPGSLLSTVLYSCVRSRRRPLMVLYSMAGITLLVGGLYTVILNPASEVALVVCCNLALSLLCAAFNMIFIYVPELFPSAIRTEALGNASGLGRVGSIISSFINELDSKFRHGLPVVVYAAVTLTVVVLLCCIPDITGDNIKDKLEDEKSEAEVEA</sequence>
<feature type="transmembrane region" description="Helical" evidence="6">
    <location>
        <begin position="239"/>
        <end position="260"/>
    </location>
</feature>
<evidence type="ECO:0000256" key="5">
    <source>
        <dbReference type="SAM" id="MobiDB-lite"/>
    </source>
</evidence>
<evidence type="ECO:0000256" key="4">
    <source>
        <dbReference type="ARBA" id="ARBA00023136"/>
    </source>
</evidence>
<evidence type="ECO:0000256" key="3">
    <source>
        <dbReference type="ARBA" id="ARBA00022989"/>
    </source>
</evidence>
<dbReference type="Pfam" id="PF00083">
    <property type="entry name" value="Sugar_tr"/>
    <property type="match status" value="1"/>
</dbReference>
<dbReference type="WBParaSite" id="SSLN_0000778101-mRNA-1">
    <property type="protein sequence ID" value="SSLN_0000778101-mRNA-1"/>
    <property type="gene ID" value="SSLN_0000778101"/>
</dbReference>
<feature type="transmembrane region" description="Helical" evidence="6">
    <location>
        <begin position="568"/>
        <end position="588"/>
    </location>
</feature>
<keyword evidence="8" id="KW-1185">Reference proteome</keyword>
<evidence type="ECO:0000256" key="2">
    <source>
        <dbReference type="ARBA" id="ARBA00022692"/>
    </source>
</evidence>
<feature type="transmembrane region" description="Helical" evidence="6">
    <location>
        <begin position="415"/>
        <end position="435"/>
    </location>
</feature>
<gene>
    <name evidence="7" type="ORF">SSLN_LOCUS7499</name>
</gene>
<comment type="subcellular location">
    <subcellularLocation>
        <location evidence="1">Membrane</location>
        <topology evidence="1">Multi-pass membrane protein</topology>
    </subcellularLocation>
</comment>
<reference evidence="9" key="1">
    <citation type="submission" date="2016-06" db="UniProtKB">
        <authorList>
            <consortium name="WormBaseParasite"/>
        </authorList>
    </citation>
    <scope>IDENTIFICATION</scope>
</reference>
<evidence type="ECO:0000313" key="9">
    <source>
        <dbReference type="WBParaSite" id="SSLN_0000778101-mRNA-1"/>
    </source>
</evidence>
<feature type="region of interest" description="Disordered" evidence="5">
    <location>
        <begin position="1"/>
        <end position="24"/>
    </location>
</feature>